<dbReference type="EMBL" id="QTTT01000001">
    <property type="protein sequence ID" value="REE94736.1"/>
    <property type="molecule type" value="Genomic_DNA"/>
</dbReference>
<dbReference type="Gene3D" id="3.40.50.410">
    <property type="entry name" value="von Willebrand factor, type A domain"/>
    <property type="match status" value="1"/>
</dbReference>
<name>A0A3D9SFQ1_9ACTN</name>
<organism evidence="1 2">
    <name type="scientific">Thermomonospora umbrina</name>
    <dbReference type="NCBI Taxonomy" id="111806"/>
    <lineage>
        <taxon>Bacteria</taxon>
        <taxon>Bacillati</taxon>
        <taxon>Actinomycetota</taxon>
        <taxon>Actinomycetes</taxon>
        <taxon>Streptosporangiales</taxon>
        <taxon>Thermomonosporaceae</taxon>
        <taxon>Thermomonospora</taxon>
    </lineage>
</organism>
<gene>
    <name evidence="1" type="ORF">DFJ69_0086</name>
</gene>
<dbReference type="Proteomes" id="UP000256661">
    <property type="component" value="Unassembled WGS sequence"/>
</dbReference>
<protein>
    <recommendedName>
        <fullName evidence="3">VWA domain-containing protein</fullName>
    </recommendedName>
</protein>
<dbReference type="RefSeq" id="WP_147312151.1">
    <property type="nucleotide sequence ID" value="NZ_QTTT01000001.1"/>
</dbReference>
<evidence type="ECO:0008006" key="3">
    <source>
        <dbReference type="Google" id="ProtNLM"/>
    </source>
</evidence>
<reference evidence="1 2" key="1">
    <citation type="submission" date="2018-08" db="EMBL/GenBank/DDBJ databases">
        <title>Sequencing the genomes of 1000 actinobacteria strains.</title>
        <authorList>
            <person name="Klenk H.-P."/>
        </authorList>
    </citation>
    <scope>NUCLEOTIDE SEQUENCE [LARGE SCALE GENOMIC DNA]</scope>
    <source>
        <strain evidence="1 2">DSM 43927</strain>
    </source>
</reference>
<comment type="caution">
    <text evidence="1">The sequence shown here is derived from an EMBL/GenBank/DDBJ whole genome shotgun (WGS) entry which is preliminary data.</text>
</comment>
<evidence type="ECO:0000313" key="2">
    <source>
        <dbReference type="Proteomes" id="UP000256661"/>
    </source>
</evidence>
<accession>A0A3D9SFQ1</accession>
<dbReference type="AlphaFoldDB" id="A0A3D9SFQ1"/>
<dbReference type="OrthoDB" id="4728166at2"/>
<keyword evidence="2" id="KW-1185">Reference proteome</keyword>
<proteinExistence type="predicted"/>
<sequence>MSRPRLLPAKLLPSRLLGGNPPGSPRPVVAAGVQLGHAGRPSSRPTLTIALFDNSGSVVAPSGTDPASQRFAEVERAFELVARSGTSGELAAVLHFDSPCSGDVLPVPLTRRGLEQLRSGLRLPPDGAGSSVLAPSLARAVALAQTHPDHAATLVLLSDFQLLDSDPLAVLASLAAFPGQVHAVVLDHQIDTALFPPGVTISRIGDRAQPGAVARALFASLVAHRPGSWVRPEP</sequence>
<dbReference type="InterPro" id="IPR036465">
    <property type="entry name" value="vWFA_dom_sf"/>
</dbReference>
<evidence type="ECO:0000313" key="1">
    <source>
        <dbReference type="EMBL" id="REE94736.1"/>
    </source>
</evidence>